<name>A0AAD5MIZ2_PARTN</name>
<dbReference type="AlphaFoldDB" id="A0AAD5MIZ2"/>
<keyword evidence="2" id="KW-1185">Reference proteome</keyword>
<dbReference type="Proteomes" id="UP001196413">
    <property type="component" value="Unassembled WGS sequence"/>
</dbReference>
<accession>A0AAD5MIZ2</accession>
<reference evidence="1" key="1">
    <citation type="submission" date="2021-06" db="EMBL/GenBank/DDBJ databases">
        <title>Parelaphostrongylus tenuis whole genome reference sequence.</title>
        <authorList>
            <person name="Garwood T.J."/>
            <person name="Larsen P.A."/>
            <person name="Fountain-Jones N.M."/>
            <person name="Garbe J.R."/>
            <person name="Macchietto M.G."/>
            <person name="Kania S.A."/>
            <person name="Gerhold R.W."/>
            <person name="Richards J.E."/>
            <person name="Wolf T.M."/>
        </authorList>
    </citation>
    <scope>NUCLEOTIDE SEQUENCE</scope>
    <source>
        <strain evidence="1">MNPRO001-30</strain>
        <tissue evidence="1">Meninges</tissue>
    </source>
</reference>
<organism evidence="1 2">
    <name type="scientific">Parelaphostrongylus tenuis</name>
    <name type="common">Meningeal worm</name>
    <dbReference type="NCBI Taxonomy" id="148309"/>
    <lineage>
        <taxon>Eukaryota</taxon>
        <taxon>Metazoa</taxon>
        <taxon>Ecdysozoa</taxon>
        <taxon>Nematoda</taxon>
        <taxon>Chromadorea</taxon>
        <taxon>Rhabditida</taxon>
        <taxon>Rhabditina</taxon>
        <taxon>Rhabditomorpha</taxon>
        <taxon>Strongyloidea</taxon>
        <taxon>Metastrongylidae</taxon>
        <taxon>Parelaphostrongylus</taxon>
    </lineage>
</organism>
<evidence type="ECO:0000313" key="2">
    <source>
        <dbReference type="Proteomes" id="UP001196413"/>
    </source>
</evidence>
<proteinExistence type="predicted"/>
<comment type="caution">
    <text evidence="1">The sequence shown here is derived from an EMBL/GenBank/DDBJ whole genome shotgun (WGS) entry which is preliminary data.</text>
</comment>
<evidence type="ECO:0000313" key="1">
    <source>
        <dbReference type="EMBL" id="KAJ1348499.1"/>
    </source>
</evidence>
<sequence length="74" mass="7886">MPQGQARTTCFTASGFSLPVIPPWVFTFHTSFLAQVSGIAPTSDASRSFISLLVMQTIIDVLKQQGLSAGSQVL</sequence>
<protein>
    <submittedName>
        <fullName evidence="1">Uncharacterized protein</fullName>
    </submittedName>
</protein>
<dbReference type="EMBL" id="JAHQIW010000515">
    <property type="protein sequence ID" value="KAJ1348499.1"/>
    <property type="molecule type" value="Genomic_DNA"/>
</dbReference>
<gene>
    <name evidence="1" type="ORF">KIN20_003812</name>
</gene>